<evidence type="ECO:0000259" key="6">
    <source>
        <dbReference type="Pfam" id="PF02518"/>
    </source>
</evidence>
<dbReference type="PANTHER" id="PTHR24421">
    <property type="entry name" value="NITRATE/NITRITE SENSOR PROTEIN NARX-RELATED"/>
    <property type="match status" value="1"/>
</dbReference>
<evidence type="ECO:0000256" key="4">
    <source>
        <dbReference type="SAM" id="MobiDB-lite"/>
    </source>
</evidence>
<keyword evidence="5" id="KW-0472">Membrane</keyword>
<proteinExistence type="predicted"/>
<sequence>MRVTIGDVDVDVDREPPGGTITTPAHRGPGAGAVTAPPASSAPKAATPLGAVPYATATQYAEVPYAAAQQQTAHYLAAQHARLEAVQQARAEADRIAAEHAAAHRAAVERATAEHVATHGAAAERATEAVRKATKATKAAMAAAAPSPAAAPGFVTSGLATPSGVPIRRLYRRTDDRVLGGVASGIAEHIGARPLVVRLVFLLLLTFGGMGAVLYAVFWAVLSLDPAAEQRGRHRDTGQLVAFLVFGLGIIVVLLGVGGNSQLVLVWCLGVVAVGAALVWRRADPVQRRRWTAAAPQVPWLGPVLAGGRAMTAIRLAGGGVLVMVGLVGFLVFTGEWQSVRDGFLFGVVLLTGVALVIAPWLAQIIGELRSERSERIRSQERAEIAAMVHDQVLHTLALIQRRSSDPREVARLARGQERSLRNWLYKPTASAAERIGAALEEAAAEVEDAFAVSVDAVVVGDCALDSPLSALVQASREALVNAGKHAGVASVSLYAEIEPDQVSVFIRDRGRGFDASRVDDDRHGVRGSILGRMERHGGKAEIRSSPGSGTEVRLTMKRTNGDE</sequence>
<feature type="transmembrane region" description="Helical" evidence="5">
    <location>
        <begin position="344"/>
        <end position="363"/>
    </location>
</feature>
<keyword evidence="5" id="KW-0812">Transmembrane</keyword>
<dbReference type="EMBL" id="FRCS01000005">
    <property type="protein sequence ID" value="SHN35699.1"/>
    <property type="molecule type" value="Genomic_DNA"/>
</dbReference>
<dbReference type="STRING" id="134849.SAMN05443668_105430"/>
<evidence type="ECO:0000313" key="9">
    <source>
        <dbReference type="Proteomes" id="UP000184440"/>
    </source>
</evidence>
<name>A0A1M7QV53_9ACTN</name>
<dbReference type="InterPro" id="IPR036890">
    <property type="entry name" value="HATPase_C_sf"/>
</dbReference>
<keyword evidence="9" id="KW-1185">Reference proteome</keyword>
<feature type="region of interest" description="Disordered" evidence="4">
    <location>
        <begin position="536"/>
        <end position="564"/>
    </location>
</feature>
<evidence type="ECO:0000256" key="1">
    <source>
        <dbReference type="ARBA" id="ARBA00022679"/>
    </source>
</evidence>
<dbReference type="Proteomes" id="UP000184440">
    <property type="component" value="Unassembled WGS sequence"/>
</dbReference>
<feature type="compositionally biased region" description="Low complexity" evidence="4">
    <location>
        <begin position="32"/>
        <end position="43"/>
    </location>
</feature>
<dbReference type="GO" id="GO:0000160">
    <property type="term" value="P:phosphorelay signal transduction system"/>
    <property type="evidence" value="ECO:0007669"/>
    <property type="project" value="UniProtKB-KW"/>
</dbReference>
<dbReference type="InterPro" id="IPR007168">
    <property type="entry name" value="Phageshock_PspC_N"/>
</dbReference>
<evidence type="ECO:0000256" key="5">
    <source>
        <dbReference type="SAM" id="Phobius"/>
    </source>
</evidence>
<dbReference type="AlphaFoldDB" id="A0A1M7QV53"/>
<dbReference type="SUPFAM" id="SSF55874">
    <property type="entry name" value="ATPase domain of HSP90 chaperone/DNA topoisomerase II/histidine kinase"/>
    <property type="match status" value="1"/>
</dbReference>
<feature type="domain" description="Phage shock protein PspC N-terminal" evidence="7">
    <location>
        <begin position="168"/>
        <end position="222"/>
    </location>
</feature>
<keyword evidence="5" id="KW-1133">Transmembrane helix</keyword>
<protein>
    <submittedName>
        <fullName evidence="8">Phage shock protein C (PspC) family protein</fullName>
    </submittedName>
</protein>
<feature type="transmembrane region" description="Helical" evidence="5">
    <location>
        <begin position="195"/>
        <end position="219"/>
    </location>
</feature>
<evidence type="ECO:0000256" key="3">
    <source>
        <dbReference type="ARBA" id="ARBA00023012"/>
    </source>
</evidence>
<evidence type="ECO:0000256" key="2">
    <source>
        <dbReference type="ARBA" id="ARBA00022777"/>
    </source>
</evidence>
<gene>
    <name evidence="8" type="ORF">SAMN05443668_105430</name>
</gene>
<evidence type="ECO:0000259" key="7">
    <source>
        <dbReference type="Pfam" id="PF04024"/>
    </source>
</evidence>
<dbReference type="InterPro" id="IPR003594">
    <property type="entry name" value="HATPase_dom"/>
</dbReference>
<keyword evidence="1" id="KW-0808">Transferase</keyword>
<dbReference type="RefSeq" id="WP_218617642.1">
    <property type="nucleotide sequence ID" value="NZ_FRCS01000005.1"/>
</dbReference>
<keyword evidence="3" id="KW-0902">Two-component regulatory system</keyword>
<evidence type="ECO:0000313" key="8">
    <source>
        <dbReference type="EMBL" id="SHN35699.1"/>
    </source>
</evidence>
<dbReference type="Pfam" id="PF02518">
    <property type="entry name" value="HATPase_c"/>
    <property type="match status" value="1"/>
</dbReference>
<feature type="region of interest" description="Disordered" evidence="4">
    <location>
        <begin position="1"/>
        <end position="43"/>
    </location>
</feature>
<organism evidence="8 9">
    <name type="scientific">Cryptosporangium aurantiacum</name>
    <dbReference type="NCBI Taxonomy" id="134849"/>
    <lineage>
        <taxon>Bacteria</taxon>
        <taxon>Bacillati</taxon>
        <taxon>Actinomycetota</taxon>
        <taxon>Actinomycetes</taxon>
        <taxon>Cryptosporangiales</taxon>
        <taxon>Cryptosporangiaceae</taxon>
        <taxon>Cryptosporangium</taxon>
    </lineage>
</organism>
<dbReference type="InterPro" id="IPR050482">
    <property type="entry name" value="Sensor_HK_TwoCompSys"/>
</dbReference>
<feature type="transmembrane region" description="Helical" evidence="5">
    <location>
        <begin position="240"/>
        <end position="257"/>
    </location>
</feature>
<feature type="transmembrane region" description="Helical" evidence="5">
    <location>
        <begin position="313"/>
        <end position="332"/>
    </location>
</feature>
<keyword evidence="2" id="KW-0418">Kinase</keyword>
<dbReference type="GO" id="GO:0016301">
    <property type="term" value="F:kinase activity"/>
    <property type="evidence" value="ECO:0007669"/>
    <property type="project" value="UniProtKB-KW"/>
</dbReference>
<dbReference type="Gene3D" id="3.30.565.10">
    <property type="entry name" value="Histidine kinase-like ATPase, C-terminal domain"/>
    <property type="match status" value="1"/>
</dbReference>
<feature type="domain" description="Histidine kinase/HSP90-like ATPase" evidence="6">
    <location>
        <begin position="471"/>
        <end position="559"/>
    </location>
</feature>
<dbReference type="Pfam" id="PF04024">
    <property type="entry name" value="PspC"/>
    <property type="match status" value="1"/>
</dbReference>
<dbReference type="PANTHER" id="PTHR24421:SF61">
    <property type="entry name" value="OXYGEN SENSOR HISTIDINE KINASE NREB"/>
    <property type="match status" value="1"/>
</dbReference>
<accession>A0A1M7QV53</accession>
<feature type="transmembrane region" description="Helical" evidence="5">
    <location>
        <begin position="263"/>
        <end position="280"/>
    </location>
</feature>
<reference evidence="8 9" key="1">
    <citation type="submission" date="2016-11" db="EMBL/GenBank/DDBJ databases">
        <authorList>
            <person name="Jaros S."/>
            <person name="Januszkiewicz K."/>
            <person name="Wedrychowicz H."/>
        </authorList>
    </citation>
    <scope>NUCLEOTIDE SEQUENCE [LARGE SCALE GENOMIC DNA]</scope>
    <source>
        <strain evidence="8 9">DSM 46144</strain>
    </source>
</reference>